<proteinExistence type="predicted"/>
<evidence type="ECO:0000259" key="3">
    <source>
        <dbReference type="PROSITE" id="PS50102"/>
    </source>
</evidence>
<dbReference type="InterPro" id="IPR012677">
    <property type="entry name" value="Nucleotide-bd_a/b_plait_sf"/>
</dbReference>
<keyword evidence="5" id="KW-1185">Reference proteome</keyword>
<sequence length="203" mass="23294">MIILTLLSHTCAQMSLHLGNLSSRVRRDNLECVFWRFGQCNVQLKDGFGFVVYDLPANAEKALRALRGRNICGEPITLSCSNREPRPLQRFARDARFHEAQRGRNYARGEDYVNRKFGSNYQQDYRIGFKQPDSDGGRLNSADMVDEVTSYHEDNIKDYKGEKHDNFKEAFADEGGRVEPNLLDNDRWGEQVDDPSNEIGVEN</sequence>
<feature type="domain" description="RRM" evidence="3">
    <location>
        <begin position="14"/>
        <end position="83"/>
    </location>
</feature>
<dbReference type="GO" id="GO:0003723">
    <property type="term" value="F:RNA binding"/>
    <property type="evidence" value="ECO:0007669"/>
    <property type="project" value="UniProtKB-UniRule"/>
</dbReference>
<gene>
    <name evidence="4" type="ORF">F0562_017102</name>
</gene>
<dbReference type="InterPro" id="IPR000504">
    <property type="entry name" value="RRM_dom"/>
</dbReference>
<dbReference type="EMBL" id="CM018051">
    <property type="protein sequence ID" value="KAA8516788.1"/>
    <property type="molecule type" value="Genomic_DNA"/>
</dbReference>
<dbReference type="Proteomes" id="UP000325577">
    <property type="component" value="Linkage Group LG8"/>
</dbReference>
<reference evidence="4 5" key="1">
    <citation type="submission" date="2019-09" db="EMBL/GenBank/DDBJ databases">
        <title>A chromosome-level genome assembly of the Chinese tupelo Nyssa sinensis.</title>
        <authorList>
            <person name="Yang X."/>
            <person name="Kang M."/>
            <person name="Yang Y."/>
            <person name="Xiong H."/>
            <person name="Wang M."/>
            <person name="Zhang Z."/>
            <person name="Wang Z."/>
            <person name="Wu H."/>
            <person name="Ma T."/>
            <person name="Liu J."/>
            <person name="Xi Z."/>
        </authorList>
    </citation>
    <scope>NUCLEOTIDE SEQUENCE [LARGE SCALE GENOMIC DNA]</scope>
    <source>
        <strain evidence="4">J267</strain>
        <tissue evidence="4">Leaf</tissue>
    </source>
</reference>
<name>A0A5J4ZH14_9ASTE</name>
<evidence type="ECO:0000256" key="1">
    <source>
        <dbReference type="PROSITE-ProRule" id="PRU00176"/>
    </source>
</evidence>
<dbReference type="PROSITE" id="PS50102">
    <property type="entry name" value="RRM"/>
    <property type="match status" value="1"/>
</dbReference>
<dbReference type="SMART" id="SM00360">
    <property type="entry name" value="RRM"/>
    <property type="match status" value="1"/>
</dbReference>
<dbReference type="Gene3D" id="3.30.70.330">
    <property type="match status" value="1"/>
</dbReference>
<dbReference type="Pfam" id="PF00076">
    <property type="entry name" value="RRM_1"/>
    <property type="match status" value="1"/>
</dbReference>
<dbReference type="InterPro" id="IPR035979">
    <property type="entry name" value="RBD_domain_sf"/>
</dbReference>
<dbReference type="AlphaFoldDB" id="A0A5J4ZH14"/>
<evidence type="ECO:0000313" key="4">
    <source>
        <dbReference type="EMBL" id="KAA8516788.1"/>
    </source>
</evidence>
<accession>A0A5J4ZH14</accession>
<protein>
    <recommendedName>
        <fullName evidence="3">RRM domain-containing protein</fullName>
    </recommendedName>
</protein>
<dbReference type="PANTHER" id="PTHR48038">
    <property type="entry name" value="RIBONUCLEOPROTEIN RB97D"/>
    <property type="match status" value="1"/>
</dbReference>
<evidence type="ECO:0000256" key="2">
    <source>
        <dbReference type="SAM" id="MobiDB-lite"/>
    </source>
</evidence>
<dbReference type="SUPFAM" id="SSF54928">
    <property type="entry name" value="RNA-binding domain, RBD"/>
    <property type="match status" value="1"/>
</dbReference>
<dbReference type="PANTHER" id="PTHR48038:SF2">
    <property type="entry name" value="OS02G0536400 PROTEIN"/>
    <property type="match status" value="1"/>
</dbReference>
<feature type="region of interest" description="Disordered" evidence="2">
    <location>
        <begin position="170"/>
        <end position="203"/>
    </location>
</feature>
<keyword evidence="1" id="KW-0694">RNA-binding</keyword>
<organism evidence="4 5">
    <name type="scientific">Nyssa sinensis</name>
    <dbReference type="NCBI Taxonomy" id="561372"/>
    <lineage>
        <taxon>Eukaryota</taxon>
        <taxon>Viridiplantae</taxon>
        <taxon>Streptophyta</taxon>
        <taxon>Embryophyta</taxon>
        <taxon>Tracheophyta</taxon>
        <taxon>Spermatophyta</taxon>
        <taxon>Magnoliopsida</taxon>
        <taxon>eudicotyledons</taxon>
        <taxon>Gunneridae</taxon>
        <taxon>Pentapetalae</taxon>
        <taxon>asterids</taxon>
        <taxon>Cornales</taxon>
        <taxon>Nyssaceae</taxon>
        <taxon>Nyssa</taxon>
    </lineage>
</organism>
<evidence type="ECO:0000313" key="5">
    <source>
        <dbReference type="Proteomes" id="UP000325577"/>
    </source>
</evidence>
<dbReference type="OrthoDB" id="5970at2759"/>